<protein>
    <submittedName>
        <fullName evidence="10">Transforming acidic coiled-coil-containing protein 1</fullName>
    </submittedName>
</protein>
<feature type="region of interest" description="Disordered" evidence="8">
    <location>
        <begin position="1"/>
        <end position="100"/>
    </location>
</feature>
<dbReference type="EMBL" id="JASAOG010000109">
    <property type="protein sequence ID" value="KAK0050915.1"/>
    <property type="molecule type" value="Genomic_DNA"/>
</dbReference>
<name>A0AAD8F4D4_BIOPF</name>
<evidence type="ECO:0000256" key="7">
    <source>
        <dbReference type="SAM" id="Coils"/>
    </source>
</evidence>
<evidence type="ECO:0000256" key="4">
    <source>
        <dbReference type="ARBA" id="ARBA00022553"/>
    </source>
</evidence>
<gene>
    <name evidence="10" type="ORF">Bpfe_019641</name>
</gene>
<dbReference type="InterPro" id="IPR039915">
    <property type="entry name" value="TACC"/>
</dbReference>
<evidence type="ECO:0000313" key="11">
    <source>
        <dbReference type="Proteomes" id="UP001233172"/>
    </source>
</evidence>
<keyword evidence="3" id="KW-0963">Cytoplasm</keyword>
<comment type="similarity">
    <text evidence="2">Belongs to the TACC family.</text>
</comment>
<proteinExistence type="inferred from homology"/>
<dbReference type="GO" id="GO:0005737">
    <property type="term" value="C:cytoplasm"/>
    <property type="evidence" value="ECO:0007669"/>
    <property type="project" value="TreeGrafter"/>
</dbReference>
<reference evidence="10" key="2">
    <citation type="submission" date="2023-04" db="EMBL/GenBank/DDBJ databases">
        <authorList>
            <person name="Bu L."/>
            <person name="Lu L."/>
            <person name="Laidemitt M.R."/>
            <person name="Zhang S.M."/>
            <person name="Mutuku M."/>
            <person name="Mkoji G."/>
            <person name="Steinauer M."/>
            <person name="Loker E.S."/>
        </authorList>
    </citation>
    <scope>NUCLEOTIDE SEQUENCE</scope>
    <source>
        <strain evidence="10">KasaAsao</strain>
        <tissue evidence="10">Whole Snail</tissue>
    </source>
</reference>
<keyword evidence="11" id="KW-1185">Reference proteome</keyword>
<evidence type="ECO:0000256" key="3">
    <source>
        <dbReference type="ARBA" id="ARBA00022490"/>
    </source>
</evidence>
<dbReference type="AlphaFoldDB" id="A0AAD8F4D4"/>
<dbReference type="Gene3D" id="1.20.5.1700">
    <property type="match status" value="1"/>
</dbReference>
<feature type="compositionally biased region" description="Polar residues" evidence="8">
    <location>
        <begin position="73"/>
        <end position="96"/>
    </location>
</feature>
<evidence type="ECO:0000256" key="1">
    <source>
        <dbReference type="ARBA" id="ARBA00004245"/>
    </source>
</evidence>
<dbReference type="SUPFAM" id="SSF57997">
    <property type="entry name" value="Tropomyosin"/>
    <property type="match status" value="1"/>
</dbReference>
<dbReference type="Proteomes" id="UP001233172">
    <property type="component" value="Unassembled WGS sequence"/>
</dbReference>
<keyword evidence="4" id="KW-0597">Phosphoprotein</keyword>
<comment type="subcellular location">
    <subcellularLocation>
        <location evidence="1">Cytoplasm</location>
        <location evidence="1">Cytoskeleton</location>
    </subcellularLocation>
</comment>
<evidence type="ECO:0000256" key="6">
    <source>
        <dbReference type="ARBA" id="ARBA00023212"/>
    </source>
</evidence>
<keyword evidence="5 7" id="KW-0175">Coiled coil</keyword>
<dbReference type="GO" id="GO:0005856">
    <property type="term" value="C:cytoskeleton"/>
    <property type="evidence" value="ECO:0007669"/>
    <property type="project" value="UniProtKB-SubCell"/>
</dbReference>
<dbReference type="GO" id="GO:0007097">
    <property type="term" value="P:nuclear migration"/>
    <property type="evidence" value="ECO:0007669"/>
    <property type="project" value="TreeGrafter"/>
</dbReference>
<dbReference type="Pfam" id="PF05010">
    <property type="entry name" value="TACC_C"/>
    <property type="match status" value="1"/>
</dbReference>
<dbReference type="InterPro" id="IPR007707">
    <property type="entry name" value="TACC_C"/>
</dbReference>
<evidence type="ECO:0000259" key="9">
    <source>
        <dbReference type="Pfam" id="PF05010"/>
    </source>
</evidence>
<dbReference type="PANTHER" id="PTHR13924:SF10">
    <property type="entry name" value="TRANSFORMING ACIDIC COILED-COIL PROTEIN, ISOFORM K"/>
    <property type="match status" value="1"/>
</dbReference>
<accession>A0AAD8F4D4</accession>
<evidence type="ECO:0000256" key="8">
    <source>
        <dbReference type="SAM" id="MobiDB-lite"/>
    </source>
</evidence>
<reference evidence="10" key="1">
    <citation type="journal article" date="2023" name="PLoS Negl. Trop. Dis.">
        <title>A genome sequence for Biomphalaria pfeifferi, the major vector snail for the human-infecting parasite Schistosoma mansoni.</title>
        <authorList>
            <person name="Bu L."/>
            <person name="Lu L."/>
            <person name="Laidemitt M.R."/>
            <person name="Zhang S.M."/>
            <person name="Mutuku M."/>
            <person name="Mkoji G."/>
            <person name="Steinauer M."/>
            <person name="Loker E.S."/>
        </authorList>
    </citation>
    <scope>NUCLEOTIDE SEQUENCE</scope>
    <source>
        <strain evidence="10">KasaAsao</strain>
    </source>
</reference>
<keyword evidence="6" id="KW-0206">Cytoskeleton</keyword>
<feature type="coiled-coil region" evidence="7">
    <location>
        <begin position="164"/>
        <end position="329"/>
    </location>
</feature>
<evidence type="ECO:0000313" key="10">
    <source>
        <dbReference type="EMBL" id="KAK0050915.1"/>
    </source>
</evidence>
<comment type="caution">
    <text evidence="10">The sequence shown here is derived from an EMBL/GenBank/DDBJ whole genome shotgun (WGS) entry which is preliminary data.</text>
</comment>
<feature type="compositionally biased region" description="Polar residues" evidence="8">
    <location>
        <begin position="50"/>
        <end position="60"/>
    </location>
</feature>
<dbReference type="GO" id="GO:0007052">
    <property type="term" value="P:mitotic spindle organization"/>
    <property type="evidence" value="ECO:0007669"/>
    <property type="project" value="InterPro"/>
</dbReference>
<organism evidence="10 11">
    <name type="scientific">Biomphalaria pfeifferi</name>
    <name type="common">Bloodfluke planorb</name>
    <name type="synonym">Freshwater snail</name>
    <dbReference type="NCBI Taxonomy" id="112525"/>
    <lineage>
        <taxon>Eukaryota</taxon>
        <taxon>Metazoa</taxon>
        <taxon>Spiralia</taxon>
        <taxon>Lophotrochozoa</taxon>
        <taxon>Mollusca</taxon>
        <taxon>Gastropoda</taxon>
        <taxon>Heterobranchia</taxon>
        <taxon>Euthyneura</taxon>
        <taxon>Panpulmonata</taxon>
        <taxon>Hygrophila</taxon>
        <taxon>Lymnaeoidea</taxon>
        <taxon>Planorbidae</taxon>
        <taxon>Biomphalaria</taxon>
    </lineage>
</organism>
<evidence type="ECO:0000256" key="5">
    <source>
        <dbReference type="ARBA" id="ARBA00023054"/>
    </source>
</evidence>
<dbReference type="FunFam" id="1.20.5.1700:FF:000001">
    <property type="entry name" value="Transforming acidic coiled-coil-containing protein 1 isoform 2"/>
    <property type="match status" value="1"/>
</dbReference>
<evidence type="ECO:0000256" key="2">
    <source>
        <dbReference type="ARBA" id="ARBA00009423"/>
    </source>
</evidence>
<feature type="non-terminal residue" evidence="10">
    <location>
        <position position="1"/>
    </location>
</feature>
<dbReference type="PANTHER" id="PTHR13924">
    <property type="entry name" value="TRANSFORMING ACIDIC COILED-COIL CONTAINING PROTEIN 1/2"/>
    <property type="match status" value="1"/>
</dbReference>
<sequence length="332" mass="37764">KPSRPSPSHTPKVLKQREDDAVLNTPPQGKKVEDSYLTPESPQKDISRGSGKNESSSEDSQFYDAFDYPPAPSTKSKLGQKNSIGMERGSSSQDEGGNNKDAVVQLVQVLRYSQSDWKKMKQELELNFQASLLNKEREWSLMLGERDKKILSLEDANAKLKHTNDEMRMIVADFEKTISQLQAEKDKTKTDSKEMIQTLESERDQAVEDLQSVESAFSDLHRRYEKSKSIIEGFKRNEEQLKQCVEDLQGKLKKAEGKLQAIRSQAEEKLDKANEDIEKIKKSTKQDIIRLEAALKKAELRTSNLEESLQRKEKENQELTAICDELISKVGS</sequence>
<feature type="domain" description="Transforming acidic coiled-coil-containing protein C-terminal" evidence="9">
    <location>
        <begin position="145"/>
        <end position="327"/>
    </location>
</feature>